<gene>
    <name evidence="2" type="ORF">QUF54_04455</name>
</gene>
<feature type="compositionally biased region" description="Basic and acidic residues" evidence="1">
    <location>
        <begin position="169"/>
        <end position="178"/>
    </location>
</feature>
<dbReference type="Proteomes" id="UP001171945">
    <property type="component" value="Unassembled WGS sequence"/>
</dbReference>
<dbReference type="EMBL" id="JAUCGM010000210">
    <property type="protein sequence ID" value="MDM8562587.1"/>
    <property type="molecule type" value="Genomic_DNA"/>
</dbReference>
<proteinExistence type="predicted"/>
<reference evidence="2" key="1">
    <citation type="submission" date="2023-06" db="EMBL/GenBank/DDBJ databases">
        <title>Uncultivated large filamentous bacteria from sulfidic sediments reveal new species and different genomic features in energy metabolism and defense.</title>
        <authorList>
            <person name="Fonseca A."/>
        </authorList>
    </citation>
    <scope>NUCLEOTIDE SEQUENCE</scope>
    <source>
        <strain evidence="2">HSG4</strain>
    </source>
</reference>
<evidence type="ECO:0000313" key="2">
    <source>
        <dbReference type="EMBL" id="MDM8562587.1"/>
    </source>
</evidence>
<feature type="region of interest" description="Disordered" evidence="1">
    <location>
        <begin position="385"/>
        <end position="411"/>
    </location>
</feature>
<evidence type="ECO:0000313" key="3">
    <source>
        <dbReference type="Proteomes" id="UP001171945"/>
    </source>
</evidence>
<comment type="caution">
    <text evidence="2">The sequence shown here is derived from an EMBL/GenBank/DDBJ whole genome shotgun (WGS) entry which is preliminary data.</text>
</comment>
<accession>A0ABT7VSD8</accession>
<feature type="region of interest" description="Disordered" evidence="1">
    <location>
        <begin position="149"/>
        <end position="222"/>
    </location>
</feature>
<feature type="compositionally biased region" description="Polar residues" evidence="1">
    <location>
        <begin position="155"/>
        <end position="168"/>
    </location>
</feature>
<sequence length="760" mass="87612">MRDYDNLLMDWREFDASTADTLDLVALFKVALKNFCVKDESDVAFTGKGKIYFPTGEMYKPDDKPSVEHRKVLGITPLHNWRRDRQLERQSDGEHETLEILMQDNLGKMRLLSKNKKRMAALTEKNLQWQTFYRTPNNGQTFIQLIPSDLKKKTSGSPNKTATQQNAKTIEEPNDSGKNRILNTINVYEIKGENNYKQATPSQTTQPKDKDSKEPKSSGRNRIINVSIKSEERLKQSRCHVLNQNLSDVQRYLQSIGIDAEMQVLNFSPVSTGTNKACKNELPFTDYPVTLIDARLNKSREFEEVVSALRTERGDCQFVVKKKAAMETPGETERFLVIRDYGKAAFEENGPLKEEYGEDPYRDDEKLKAKGVVLKTLVINPQDRKLTNKSADDEDYDIETDEEGNEDEDEKKEMQAYFKASGQYLQYNLPSGTNLKRDLTVSLSGLHIRDILMRNENISDRFPCSSLMKGLVFLYRQKALFVDNGNLHIINQSDSDFESEFKRLTERDYDGVEEQIYSYYSFDDEKPLNKEQEQEIVKGHQYIIVSKEFVVEISKGNDCRALFDTDTMLKRIQNRTESKSIKDFMVTTETDDPSVTTWNNFLNKVRRDGTTSASYENLVKAKSKKSSSTLDGYTELGKTHPSSKSVWNNDLSNYLGIDLRTPKNNVTDWSKGILFDHENLQYMVGDWNKNPFKDEQKRSNLIRGIILIDGEFNPDKFFPLLDVSFVRYNQYTVLPFPFHLIKKFIQLEESGYKSGVLNLA</sequence>
<organism evidence="2 3">
    <name type="scientific">Candidatus Marithioploca araucensis</name>
    <dbReference type="NCBI Taxonomy" id="70273"/>
    <lineage>
        <taxon>Bacteria</taxon>
        <taxon>Pseudomonadati</taxon>
        <taxon>Pseudomonadota</taxon>
        <taxon>Gammaproteobacteria</taxon>
        <taxon>Thiotrichales</taxon>
        <taxon>Thiotrichaceae</taxon>
        <taxon>Candidatus Marithioploca</taxon>
    </lineage>
</organism>
<protein>
    <submittedName>
        <fullName evidence="2">Uncharacterized protein</fullName>
    </submittedName>
</protein>
<feature type="compositionally biased region" description="Polar residues" evidence="1">
    <location>
        <begin position="195"/>
        <end position="206"/>
    </location>
</feature>
<keyword evidence="3" id="KW-1185">Reference proteome</keyword>
<feature type="compositionally biased region" description="Acidic residues" evidence="1">
    <location>
        <begin position="392"/>
        <end position="410"/>
    </location>
</feature>
<name>A0ABT7VSD8_9GAMM</name>
<feature type="compositionally biased region" description="Basic and acidic residues" evidence="1">
    <location>
        <begin position="207"/>
        <end position="217"/>
    </location>
</feature>
<evidence type="ECO:0000256" key="1">
    <source>
        <dbReference type="SAM" id="MobiDB-lite"/>
    </source>
</evidence>